<feature type="transmembrane region" description="Helical" evidence="1">
    <location>
        <begin position="106"/>
        <end position="127"/>
    </location>
</feature>
<feature type="transmembrane region" description="Helical" evidence="1">
    <location>
        <begin position="57"/>
        <end position="76"/>
    </location>
</feature>
<dbReference type="RefSeq" id="WP_038023502.1">
    <property type="nucleotide sequence ID" value="NZ_JPVT01000145.1"/>
</dbReference>
<dbReference type="AlphaFoldDB" id="A0A091CCM1"/>
<keyword evidence="1" id="KW-0472">Membrane</keyword>
<feature type="transmembrane region" description="Helical" evidence="1">
    <location>
        <begin position="83"/>
        <end position="100"/>
    </location>
</feature>
<keyword evidence="1" id="KW-0812">Transmembrane</keyword>
<evidence type="ECO:0000313" key="2">
    <source>
        <dbReference type="EMBL" id="KFN90573.1"/>
    </source>
</evidence>
<dbReference type="PATRIC" id="fig|1302648.3.peg.1395"/>
<evidence type="ECO:0000313" key="3">
    <source>
        <dbReference type="Proteomes" id="UP000029381"/>
    </source>
</evidence>
<gene>
    <name evidence="2" type="ORF">TMU3MR103_1429</name>
</gene>
<organism evidence="2 3">
    <name type="scientific">Tetragenococcus muriaticus 3MR10-3</name>
    <dbReference type="NCBI Taxonomy" id="1302648"/>
    <lineage>
        <taxon>Bacteria</taxon>
        <taxon>Bacillati</taxon>
        <taxon>Bacillota</taxon>
        <taxon>Bacilli</taxon>
        <taxon>Lactobacillales</taxon>
        <taxon>Enterococcaceae</taxon>
        <taxon>Tetragenococcus</taxon>
    </lineage>
</organism>
<comment type="caution">
    <text evidence="2">The sequence shown here is derived from an EMBL/GenBank/DDBJ whole genome shotgun (WGS) entry which is preliminary data.</text>
</comment>
<proteinExistence type="predicted"/>
<dbReference type="Proteomes" id="UP000029381">
    <property type="component" value="Unassembled WGS sequence"/>
</dbReference>
<keyword evidence="3" id="KW-1185">Reference proteome</keyword>
<evidence type="ECO:0000256" key="1">
    <source>
        <dbReference type="SAM" id="Phobius"/>
    </source>
</evidence>
<protein>
    <recommendedName>
        <fullName evidence="4">EpsG family protein</fullName>
    </recommendedName>
</protein>
<keyword evidence="1" id="KW-1133">Transmembrane helix</keyword>
<reference evidence="2 3" key="1">
    <citation type="submission" date="2014-08" db="EMBL/GenBank/DDBJ databases">
        <title>Genome sequence of Tetragenococcus muriaticus.</title>
        <authorList>
            <person name="Chuea-nongthon C."/>
            <person name="Rodtong S."/>
            <person name="Yongsawatdigul J."/>
            <person name="Steele J.L."/>
            <person name="Liu X.-y."/>
            <person name="Speers J."/>
            <person name="Glasner J.D."/>
            <person name="Neeno-Eckwall E.C."/>
        </authorList>
    </citation>
    <scope>NUCLEOTIDE SEQUENCE [LARGE SCALE GENOMIC DNA]</scope>
    <source>
        <strain evidence="2 3">3MR10-3</strain>
    </source>
</reference>
<sequence length="145" mass="17013">MLAITLFYLVIAWLLVLSGDDWAWGGDIGQARLENHFDEYNGRYFGNIIEMIITRSIFARLLIYSFVNTGIVFLIREILDRKVAYVYCFLLILLLSVSFYSQTYGWLAGFANYNTSTFLFLLIIYFVQKNRNSFFYVGAFLFYLC</sequence>
<evidence type="ECO:0008006" key="4">
    <source>
        <dbReference type="Google" id="ProtNLM"/>
    </source>
</evidence>
<accession>A0A091CCM1</accession>
<dbReference type="EMBL" id="JPVT01000145">
    <property type="protein sequence ID" value="KFN90573.1"/>
    <property type="molecule type" value="Genomic_DNA"/>
</dbReference>
<name>A0A091CCM1_9ENTE</name>